<accession>A0A5R9IJI3</accession>
<feature type="binding site" evidence="3">
    <location>
        <position position="74"/>
    </location>
    <ligand>
        <name>Cu cation</name>
        <dbReference type="ChEBI" id="CHEBI:23378"/>
    </ligand>
</feature>
<evidence type="ECO:0000256" key="3">
    <source>
        <dbReference type="PIRSR" id="PIRSR603782-1"/>
    </source>
</evidence>
<evidence type="ECO:0000259" key="5">
    <source>
        <dbReference type="PROSITE" id="PS51352"/>
    </source>
</evidence>
<dbReference type="Gene3D" id="3.40.30.10">
    <property type="entry name" value="Glutaredoxin"/>
    <property type="match status" value="1"/>
</dbReference>
<dbReference type="PANTHER" id="PTHR12151">
    <property type="entry name" value="ELECTRON TRANSPORT PROTIN SCO1/SENC FAMILY MEMBER"/>
    <property type="match status" value="1"/>
</dbReference>
<dbReference type="GO" id="GO:0046872">
    <property type="term" value="F:metal ion binding"/>
    <property type="evidence" value="ECO:0007669"/>
    <property type="project" value="UniProtKB-KW"/>
</dbReference>
<dbReference type="Proteomes" id="UP000307790">
    <property type="component" value="Unassembled WGS sequence"/>
</dbReference>
<dbReference type="PANTHER" id="PTHR12151:SF25">
    <property type="entry name" value="LINALOOL DEHYDRATASE_ISOMERASE DOMAIN-CONTAINING PROTEIN"/>
    <property type="match status" value="1"/>
</dbReference>
<evidence type="ECO:0000313" key="7">
    <source>
        <dbReference type="Proteomes" id="UP000307790"/>
    </source>
</evidence>
<keyword evidence="7" id="KW-1185">Reference proteome</keyword>
<evidence type="ECO:0000256" key="4">
    <source>
        <dbReference type="PIRSR" id="PIRSR603782-2"/>
    </source>
</evidence>
<dbReference type="InterPro" id="IPR013766">
    <property type="entry name" value="Thioredoxin_domain"/>
</dbReference>
<keyword evidence="2 3" id="KW-0186">Copper</keyword>
<dbReference type="PROSITE" id="PS51352">
    <property type="entry name" value="THIOREDOXIN_2"/>
    <property type="match status" value="1"/>
</dbReference>
<dbReference type="AlphaFoldDB" id="A0A5R9IJI3"/>
<evidence type="ECO:0000256" key="1">
    <source>
        <dbReference type="ARBA" id="ARBA00010996"/>
    </source>
</evidence>
<sequence length="210" mass="23780">MQKFLAVILAIIAGAIGLVLYQTYKQSQEVEQALVYQQPRSVLPFSLTDHNGEEFTNERLSGKWSLVFFGYTSCPDVCPITLQELNYVYKDLNQAAKDPVQVLLISADPRRDTEERLNSYINYFNREFVALRAEHDVLFPFSRNLGLMYSISDDMSKENYLVNHSASIVLINPQGQIHAIFKPAINVGQVPSVDAKILLSDFTKIVKQTS</sequence>
<evidence type="ECO:0000313" key="6">
    <source>
        <dbReference type="EMBL" id="TLU64633.1"/>
    </source>
</evidence>
<feature type="disulfide bond" description="Redox-active" evidence="4">
    <location>
        <begin position="74"/>
        <end position="78"/>
    </location>
</feature>
<dbReference type="InterPro" id="IPR003782">
    <property type="entry name" value="SCO1/SenC"/>
</dbReference>
<reference evidence="6 7" key="1">
    <citation type="submission" date="2019-05" db="EMBL/GenBank/DDBJ databases">
        <title>Genome sequences of Thalassotalea litorea 1K03283.</title>
        <authorList>
            <person name="Zhang D."/>
        </authorList>
    </citation>
    <scope>NUCLEOTIDE SEQUENCE [LARGE SCALE GENOMIC DNA]</scope>
    <source>
        <strain evidence="6 7">MCCC 1K03283</strain>
    </source>
</reference>
<dbReference type="EMBL" id="VCBC01000010">
    <property type="protein sequence ID" value="TLU64633.1"/>
    <property type="molecule type" value="Genomic_DNA"/>
</dbReference>
<evidence type="ECO:0000256" key="2">
    <source>
        <dbReference type="ARBA" id="ARBA00023008"/>
    </source>
</evidence>
<dbReference type="SUPFAM" id="SSF52833">
    <property type="entry name" value="Thioredoxin-like"/>
    <property type="match status" value="1"/>
</dbReference>
<proteinExistence type="inferred from homology"/>
<feature type="domain" description="Thioredoxin" evidence="5">
    <location>
        <begin position="36"/>
        <end position="207"/>
    </location>
</feature>
<dbReference type="RefSeq" id="WP_138320131.1">
    <property type="nucleotide sequence ID" value="NZ_VCBC01000010.1"/>
</dbReference>
<comment type="similarity">
    <text evidence="1">Belongs to the SCO1/2 family.</text>
</comment>
<dbReference type="OrthoDB" id="9790194at2"/>
<keyword evidence="4" id="KW-1015">Disulfide bond</keyword>
<keyword evidence="3" id="KW-0479">Metal-binding</keyword>
<dbReference type="InterPro" id="IPR036249">
    <property type="entry name" value="Thioredoxin-like_sf"/>
</dbReference>
<feature type="binding site" evidence="3">
    <location>
        <position position="78"/>
    </location>
    <ligand>
        <name>Cu cation</name>
        <dbReference type="ChEBI" id="CHEBI:23378"/>
    </ligand>
</feature>
<protein>
    <submittedName>
        <fullName evidence="6">SCO family protein</fullName>
    </submittedName>
</protein>
<dbReference type="CDD" id="cd02968">
    <property type="entry name" value="SCO"/>
    <property type="match status" value="1"/>
</dbReference>
<dbReference type="FunFam" id="3.40.30.10:FF:000013">
    <property type="entry name" value="Blast:Protein SCO1 homolog, mitochondrial"/>
    <property type="match status" value="1"/>
</dbReference>
<gene>
    <name evidence="6" type="ORF">FE810_11120</name>
</gene>
<dbReference type="Pfam" id="PF02630">
    <property type="entry name" value="SCO1-SenC"/>
    <property type="match status" value="1"/>
</dbReference>
<name>A0A5R9IJI3_9GAMM</name>
<feature type="binding site" evidence="3">
    <location>
        <position position="164"/>
    </location>
    <ligand>
        <name>Cu cation</name>
        <dbReference type="ChEBI" id="CHEBI:23378"/>
    </ligand>
</feature>
<comment type="caution">
    <text evidence="6">The sequence shown here is derived from an EMBL/GenBank/DDBJ whole genome shotgun (WGS) entry which is preliminary data.</text>
</comment>
<organism evidence="6 7">
    <name type="scientific">Thalassotalea litorea</name>
    <dbReference type="NCBI Taxonomy" id="2020715"/>
    <lineage>
        <taxon>Bacteria</taxon>
        <taxon>Pseudomonadati</taxon>
        <taxon>Pseudomonadota</taxon>
        <taxon>Gammaproteobacteria</taxon>
        <taxon>Alteromonadales</taxon>
        <taxon>Colwelliaceae</taxon>
        <taxon>Thalassotalea</taxon>
    </lineage>
</organism>